<keyword evidence="1" id="KW-0812">Transmembrane</keyword>
<dbReference type="Proteomes" id="UP000198662">
    <property type="component" value="Unassembled WGS sequence"/>
</dbReference>
<keyword evidence="3" id="KW-1185">Reference proteome</keyword>
<keyword evidence="1" id="KW-1133">Transmembrane helix</keyword>
<keyword evidence="1" id="KW-0472">Membrane</keyword>
<proteinExistence type="predicted"/>
<accession>A0A1G9H2D9</accession>
<evidence type="ECO:0000256" key="1">
    <source>
        <dbReference type="SAM" id="Phobius"/>
    </source>
</evidence>
<dbReference type="AlphaFoldDB" id="A0A1G9H2D9"/>
<evidence type="ECO:0000313" key="2">
    <source>
        <dbReference type="EMBL" id="SDL06964.1"/>
    </source>
</evidence>
<dbReference type="STRING" id="380244.SAMN05216298_2567"/>
<name>A0A1G9H2D9_9ACTN</name>
<feature type="transmembrane region" description="Helical" evidence="1">
    <location>
        <begin position="296"/>
        <end position="314"/>
    </location>
</feature>
<evidence type="ECO:0000313" key="3">
    <source>
        <dbReference type="Proteomes" id="UP000198662"/>
    </source>
</evidence>
<dbReference type="EMBL" id="FNGF01000003">
    <property type="protein sequence ID" value="SDL06964.1"/>
    <property type="molecule type" value="Genomic_DNA"/>
</dbReference>
<dbReference type="RefSeq" id="WP_143034768.1">
    <property type="nucleotide sequence ID" value="NZ_FNGF01000003.1"/>
</dbReference>
<protein>
    <submittedName>
        <fullName evidence="2">Uncharacterized protein</fullName>
    </submittedName>
</protein>
<organism evidence="2 3">
    <name type="scientific">Glycomyces sambucus</name>
    <dbReference type="NCBI Taxonomy" id="380244"/>
    <lineage>
        <taxon>Bacteria</taxon>
        <taxon>Bacillati</taxon>
        <taxon>Actinomycetota</taxon>
        <taxon>Actinomycetes</taxon>
        <taxon>Glycomycetales</taxon>
        <taxon>Glycomycetaceae</taxon>
        <taxon>Glycomyces</taxon>
    </lineage>
</organism>
<sequence length="315" mass="34379">MLPACPCTSCGEPLPVAPGATVLACESCGTALHGRPAARRLVDPDWTALPPKAKGRYADDTPELITVPDAMVPFRIERATARRLLRDRTRRHWFAPRAFRKVDEAESFRAAYLPHWVWGAWTRSRYRAARGDFTWASAGRAGAAHGSRVRGVRWRPAAGTLDRTFADVVVPATVRVDAGMLADLLRDWRLGGAVPFDPALLEGRWVQRYDLEPEVGLELAKARMAAAVEAEVRGLVGGDAQHVPVIDTAYSGLGYRLVLLPVYLASYPHRGRRRMVAVHGESGRVVAGRPWSGTRLGIAFALAAAVASVILYSVM</sequence>
<gene>
    <name evidence="2" type="ORF">SAMN05216298_2567</name>
</gene>
<reference evidence="3" key="1">
    <citation type="submission" date="2016-10" db="EMBL/GenBank/DDBJ databases">
        <authorList>
            <person name="Varghese N."/>
            <person name="Submissions S."/>
        </authorList>
    </citation>
    <scope>NUCLEOTIDE SEQUENCE [LARGE SCALE GENOMIC DNA]</scope>
    <source>
        <strain evidence="3">CGMCC 4.3147</strain>
    </source>
</reference>
<dbReference type="OrthoDB" id="3182597at2"/>